<dbReference type="InterPro" id="IPR039889">
    <property type="entry name" value="CCD33"/>
</dbReference>
<evidence type="ECO:0000313" key="3">
    <source>
        <dbReference type="Proteomes" id="UP000288216"/>
    </source>
</evidence>
<dbReference type="OMA" id="NELAMHC"/>
<gene>
    <name evidence="2" type="ORF">scyTo_0013101</name>
</gene>
<dbReference type="GO" id="GO:0005777">
    <property type="term" value="C:peroxisome"/>
    <property type="evidence" value="ECO:0007669"/>
    <property type="project" value="TreeGrafter"/>
</dbReference>
<organism evidence="2 3">
    <name type="scientific">Scyliorhinus torazame</name>
    <name type="common">Cloudy catshark</name>
    <name type="synonym">Catulus torazame</name>
    <dbReference type="NCBI Taxonomy" id="75743"/>
    <lineage>
        <taxon>Eukaryota</taxon>
        <taxon>Metazoa</taxon>
        <taxon>Chordata</taxon>
        <taxon>Craniata</taxon>
        <taxon>Vertebrata</taxon>
        <taxon>Chondrichthyes</taxon>
        <taxon>Elasmobranchii</taxon>
        <taxon>Galeomorphii</taxon>
        <taxon>Galeoidea</taxon>
        <taxon>Carcharhiniformes</taxon>
        <taxon>Scyliorhinidae</taxon>
        <taxon>Scyliorhinus</taxon>
    </lineage>
</organism>
<evidence type="ECO:0000256" key="1">
    <source>
        <dbReference type="SAM" id="MobiDB-lite"/>
    </source>
</evidence>
<dbReference type="PANTHER" id="PTHR21623:SF2">
    <property type="entry name" value="COILED-COIL DOMAIN-CONTAINING PROTEIN 33"/>
    <property type="match status" value="1"/>
</dbReference>
<protein>
    <submittedName>
        <fullName evidence="2">Uncharacterized protein</fullName>
    </submittedName>
</protein>
<dbReference type="OrthoDB" id="552574at2759"/>
<reference evidence="2 3" key="1">
    <citation type="journal article" date="2018" name="Nat. Ecol. Evol.">
        <title>Shark genomes provide insights into elasmobranch evolution and the origin of vertebrates.</title>
        <authorList>
            <person name="Hara Y"/>
            <person name="Yamaguchi K"/>
            <person name="Onimaru K"/>
            <person name="Kadota M"/>
            <person name="Koyanagi M"/>
            <person name="Keeley SD"/>
            <person name="Tatsumi K"/>
            <person name="Tanaka K"/>
            <person name="Motone F"/>
            <person name="Kageyama Y"/>
            <person name="Nozu R"/>
            <person name="Adachi N"/>
            <person name="Nishimura O"/>
            <person name="Nakagawa R"/>
            <person name="Tanegashima C"/>
            <person name="Kiyatake I"/>
            <person name="Matsumoto R"/>
            <person name="Murakumo K"/>
            <person name="Nishida K"/>
            <person name="Terakita A"/>
            <person name="Kuratani S"/>
            <person name="Sato K"/>
            <person name="Hyodo S Kuraku.S."/>
        </authorList>
    </citation>
    <scope>NUCLEOTIDE SEQUENCE [LARGE SCALE GENOMIC DNA]</scope>
</reference>
<feature type="region of interest" description="Disordered" evidence="1">
    <location>
        <begin position="184"/>
        <end position="322"/>
    </location>
</feature>
<accession>A0A401NPA4</accession>
<dbReference type="PANTHER" id="PTHR21623">
    <property type="entry name" value="SPERIOLIN-BINDING FACTOR"/>
    <property type="match status" value="1"/>
</dbReference>
<evidence type="ECO:0000313" key="2">
    <source>
        <dbReference type="EMBL" id="GCB62696.1"/>
    </source>
</evidence>
<dbReference type="STRING" id="75743.A0A401NPA4"/>
<dbReference type="AlphaFoldDB" id="A0A401NPA4"/>
<dbReference type="EMBL" id="BFAA01006560">
    <property type="protein sequence ID" value="GCB62696.1"/>
    <property type="molecule type" value="Genomic_DNA"/>
</dbReference>
<dbReference type="Proteomes" id="UP000288216">
    <property type="component" value="Unassembled WGS sequence"/>
</dbReference>
<proteinExistence type="predicted"/>
<name>A0A401NPA4_SCYTO</name>
<sequence length="654" mass="72464">MHRSRLKIEDKELDFEFEIVNVQFNEVGQYSLRLTVENPLLEGSGVGVRLRVNDGDLLSTNTGSTDIIAQTNVNEIHSVLKKKFVFRLPKGYCQNDKNHDVRLRIEAFRLIGSPLKSVKEGEAFFAIYPRTNAPRINVFAKEHEDFYCYSNTLALLRVQGNELAMHCGRMACNVSFHQVRLPQELGPRSDSSPLLSKEGGHTHLLTPSSTQEVPPPFTASPRQWAPTPTPHSPNPQSELVEDTNPNPSPEASEESLPPGPVEGHTIRQRLPSDCSFHLSSAEHTPAGTPEALPGTHVTETPPGRTEPTLTSPTNDEHVSRPGKESISIILHGATDLPALGDGSVPQPFGIAGSDVEKQQRAQGITHASAQPTHSPSWEEKVSVEIDEENAKDEVVVLNIADSRTKELLASYRVPVTYLQMFHHYHIELIQPHPGVPSGVRLYITIVRKGCIIPRQEDFAFTGFEVLLRAVENPLKDPVGPLLAVARIVPDYESYKDAILMKTPWLAGISTTTIKYPSLHRSLFDVLHHTSQGHPQVSHAGIPQEQPIWDYSFLFQGRDCATIFTAGAALVIEYYSITTGGGMTTFQEHREHPQFTLAMSLGHHVIDTSMEHVITVTSLEYDIAKTSPGHDVRTISLEHYITMTPLNYDTTTISP</sequence>
<comment type="caution">
    <text evidence="2">The sequence shown here is derived from an EMBL/GenBank/DDBJ whole genome shotgun (WGS) entry which is preliminary data.</text>
</comment>
<keyword evidence="3" id="KW-1185">Reference proteome</keyword>